<gene>
    <name evidence="3" type="ORF">LMG27198_32900</name>
</gene>
<keyword evidence="3" id="KW-0347">Helicase</keyword>
<evidence type="ECO:0000313" key="4">
    <source>
        <dbReference type="Proteomes" id="UP001144323"/>
    </source>
</evidence>
<dbReference type="GO" id="GO:0016787">
    <property type="term" value="F:hydrolase activity"/>
    <property type="evidence" value="ECO:0007669"/>
    <property type="project" value="InterPro"/>
</dbReference>
<keyword evidence="4" id="KW-1185">Reference proteome</keyword>
<keyword evidence="3" id="KW-0067">ATP-binding</keyword>
<accession>A0A9W6LT59</accession>
<dbReference type="SMART" id="SM00487">
    <property type="entry name" value="DEXDc"/>
    <property type="match status" value="1"/>
</dbReference>
<dbReference type="EMBL" id="BSEC01000001">
    <property type="protein sequence ID" value="GLI94298.1"/>
    <property type="molecule type" value="Genomic_DNA"/>
</dbReference>
<dbReference type="Pfam" id="PF04851">
    <property type="entry name" value="ResIII"/>
    <property type="match status" value="1"/>
</dbReference>
<dbReference type="SMART" id="SM00490">
    <property type="entry name" value="HELICc"/>
    <property type="match status" value="1"/>
</dbReference>
<dbReference type="PROSITE" id="PS51192">
    <property type="entry name" value="HELICASE_ATP_BIND_1"/>
    <property type="match status" value="1"/>
</dbReference>
<keyword evidence="3" id="KW-0378">Hydrolase</keyword>
<dbReference type="InterPro" id="IPR006935">
    <property type="entry name" value="Helicase/UvrB_N"/>
</dbReference>
<dbReference type="Proteomes" id="UP001144323">
    <property type="component" value="Unassembled WGS sequence"/>
</dbReference>
<dbReference type="InterPro" id="IPR050742">
    <property type="entry name" value="Helicase_Restrict-Modif_Enz"/>
</dbReference>
<organism evidence="3 4">
    <name type="scientific">Methylocystis echinoides</name>
    <dbReference type="NCBI Taxonomy" id="29468"/>
    <lineage>
        <taxon>Bacteria</taxon>
        <taxon>Pseudomonadati</taxon>
        <taxon>Pseudomonadota</taxon>
        <taxon>Alphaproteobacteria</taxon>
        <taxon>Hyphomicrobiales</taxon>
        <taxon>Methylocystaceae</taxon>
        <taxon>Methylocystis</taxon>
    </lineage>
</organism>
<dbReference type="InterPro" id="IPR001650">
    <property type="entry name" value="Helicase_C-like"/>
</dbReference>
<dbReference type="RefSeq" id="WP_281804302.1">
    <property type="nucleotide sequence ID" value="NZ_BSEC01000001.1"/>
</dbReference>
<dbReference type="InterPro" id="IPR014001">
    <property type="entry name" value="Helicase_ATP-bd"/>
</dbReference>
<comment type="caution">
    <text evidence="3">The sequence shown here is derived from an EMBL/GenBank/DDBJ whole genome shotgun (WGS) entry which is preliminary data.</text>
</comment>
<dbReference type="PANTHER" id="PTHR47396">
    <property type="entry name" value="TYPE I RESTRICTION ENZYME ECOKI R PROTEIN"/>
    <property type="match status" value="1"/>
</dbReference>
<dbReference type="Gene3D" id="3.40.50.300">
    <property type="entry name" value="P-loop containing nucleotide triphosphate hydrolases"/>
    <property type="match status" value="2"/>
</dbReference>
<dbReference type="SUPFAM" id="SSF52540">
    <property type="entry name" value="P-loop containing nucleoside triphosphate hydrolases"/>
    <property type="match status" value="1"/>
</dbReference>
<evidence type="ECO:0000259" key="2">
    <source>
        <dbReference type="PROSITE" id="PS51194"/>
    </source>
</evidence>
<reference evidence="3" key="1">
    <citation type="journal article" date="2023" name="Int. J. Syst. Evol. Microbiol.">
        <title>Methylocystis iwaonis sp. nov., a type II methane-oxidizing bacterium from surface soil of a rice paddy field in Japan, and emended description of the genus Methylocystis (ex Whittenbury et al. 1970) Bowman et al. 1993.</title>
        <authorList>
            <person name="Kaise H."/>
            <person name="Sawadogo J.B."/>
            <person name="Alam M.S."/>
            <person name="Ueno C."/>
            <person name="Dianou D."/>
            <person name="Shinjo R."/>
            <person name="Asakawa S."/>
        </authorList>
    </citation>
    <scope>NUCLEOTIDE SEQUENCE</scope>
    <source>
        <strain evidence="3">LMG27198</strain>
    </source>
</reference>
<dbReference type="InterPro" id="IPR027417">
    <property type="entry name" value="P-loop_NTPase"/>
</dbReference>
<evidence type="ECO:0000313" key="3">
    <source>
        <dbReference type="EMBL" id="GLI94298.1"/>
    </source>
</evidence>
<dbReference type="AlphaFoldDB" id="A0A9W6LT59"/>
<dbReference type="GO" id="GO:0004386">
    <property type="term" value="F:helicase activity"/>
    <property type="evidence" value="ECO:0007669"/>
    <property type="project" value="UniProtKB-KW"/>
</dbReference>
<sequence>MTGRKNPAAWGAGRAPITTSVRAVGSDDNLHHFHAQAPVLRDYQAALDRDIRDAYRRGARRVLAVSPTGSGKTVLFASVVAGAARKGRRVLILAHRVEIIEQIGAALDRHALPFGMIAPGADETDHAVQIASIATLARRLDRWRDRFDLVVLDECHHAPADSWRRVLDAFPSARLLGTSATPERLDGRGLGDIFEHMVVGPSVADLIAAGHLSPFTIFAPASAPDLKGVRTRAGDYATEDLRERMGGAIVESAVKEYQRLCAGVPAVAFCLDIAHSEAVAAAFRAAGVRAKHVDGETPADERRAAVAALGRGQIDVLCNVALFGEGVDVPGIGAAILLRPTQSLALFLQQCGRALRPAPGKARALILDFASNSSRHGLPDDPREWSLDSTARRDRPTAAMPKVRRCRECGAVNSIRADRCGNCGNPLVVSVARREIDMRLQEAGGHGDPRALALAARLRRMTYRERLRWAGRDEGRLRAVARACNYQPGWVRHVLEEIDGGAA</sequence>
<dbReference type="Pfam" id="PF00271">
    <property type="entry name" value="Helicase_C"/>
    <property type="match status" value="1"/>
</dbReference>
<proteinExistence type="predicted"/>
<feature type="domain" description="Helicase ATP-binding" evidence="1">
    <location>
        <begin position="53"/>
        <end position="200"/>
    </location>
</feature>
<dbReference type="PROSITE" id="PS51194">
    <property type="entry name" value="HELICASE_CTER"/>
    <property type="match status" value="1"/>
</dbReference>
<dbReference type="PANTHER" id="PTHR47396:SF1">
    <property type="entry name" value="ATP-DEPENDENT HELICASE IRC3-RELATED"/>
    <property type="match status" value="1"/>
</dbReference>
<dbReference type="GO" id="GO:0005829">
    <property type="term" value="C:cytosol"/>
    <property type="evidence" value="ECO:0007669"/>
    <property type="project" value="TreeGrafter"/>
</dbReference>
<name>A0A9W6LT59_9HYPH</name>
<dbReference type="GO" id="GO:0003677">
    <property type="term" value="F:DNA binding"/>
    <property type="evidence" value="ECO:0007669"/>
    <property type="project" value="InterPro"/>
</dbReference>
<dbReference type="GO" id="GO:0005524">
    <property type="term" value="F:ATP binding"/>
    <property type="evidence" value="ECO:0007669"/>
    <property type="project" value="InterPro"/>
</dbReference>
<evidence type="ECO:0000259" key="1">
    <source>
        <dbReference type="PROSITE" id="PS51192"/>
    </source>
</evidence>
<protein>
    <submittedName>
        <fullName evidence="3">DEAD/DEAH box helicase</fullName>
    </submittedName>
</protein>
<feature type="domain" description="Helicase C-terminal" evidence="2">
    <location>
        <begin position="253"/>
        <end position="398"/>
    </location>
</feature>
<keyword evidence="3" id="KW-0547">Nucleotide-binding</keyword>